<dbReference type="GO" id="GO:0016020">
    <property type="term" value="C:membrane"/>
    <property type="evidence" value="ECO:0007669"/>
    <property type="project" value="UniProtKB-SubCell"/>
</dbReference>
<organism evidence="11 12">
    <name type="scientific">Pinctada imbricata</name>
    <name type="common">Atlantic pearl-oyster</name>
    <name type="synonym">Pinctada martensii</name>
    <dbReference type="NCBI Taxonomy" id="66713"/>
    <lineage>
        <taxon>Eukaryota</taxon>
        <taxon>Metazoa</taxon>
        <taxon>Spiralia</taxon>
        <taxon>Lophotrochozoa</taxon>
        <taxon>Mollusca</taxon>
        <taxon>Bivalvia</taxon>
        <taxon>Autobranchia</taxon>
        <taxon>Pteriomorphia</taxon>
        <taxon>Pterioida</taxon>
        <taxon>Pterioidea</taxon>
        <taxon>Pteriidae</taxon>
        <taxon>Pinctada</taxon>
    </lineage>
</organism>
<dbReference type="CDD" id="cd00637">
    <property type="entry name" value="7tm_classA_rhodopsin-like"/>
    <property type="match status" value="1"/>
</dbReference>
<feature type="transmembrane region" description="Helical" evidence="9">
    <location>
        <begin position="48"/>
        <end position="72"/>
    </location>
</feature>
<dbReference type="PROSITE" id="PS00237">
    <property type="entry name" value="G_PROTEIN_RECEP_F1_1"/>
    <property type="match status" value="1"/>
</dbReference>
<dbReference type="InterPro" id="IPR000276">
    <property type="entry name" value="GPCR_Rhodpsn"/>
</dbReference>
<comment type="similarity">
    <text evidence="8">Belongs to the G-protein coupled receptor 1 family.</text>
</comment>
<keyword evidence="3 9" id="KW-1133">Transmembrane helix</keyword>
<feature type="transmembrane region" description="Helical" evidence="9">
    <location>
        <begin position="325"/>
        <end position="344"/>
    </location>
</feature>
<evidence type="ECO:0000256" key="8">
    <source>
        <dbReference type="RuleBase" id="RU000688"/>
    </source>
</evidence>
<feature type="domain" description="G-protein coupled receptors family 1 profile" evidence="10">
    <location>
        <begin position="26"/>
        <end position="389"/>
    </location>
</feature>
<keyword evidence="2 8" id="KW-0812">Transmembrane</keyword>
<evidence type="ECO:0000256" key="3">
    <source>
        <dbReference type="ARBA" id="ARBA00022989"/>
    </source>
</evidence>
<feature type="transmembrane region" description="Helical" evidence="9">
    <location>
        <begin position="123"/>
        <end position="146"/>
    </location>
</feature>
<name>A0AA88XZQ5_PINIB</name>
<evidence type="ECO:0000313" key="12">
    <source>
        <dbReference type="Proteomes" id="UP001186944"/>
    </source>
</evidence>
<evidence type="ECO:0000256" key="4">
    <source>
        <dbReference type="ARBA" id="ARBA00023040"/>
    </source>
</evidence>
<dbReference type="InterPro" id="IPR017452">
    <property type="entry name" value="GPCR_Rhodpsn_7TM"/>
</dbReference>
<evidence type="ECO:0000256" key="1">
    <source>
        <dbReference type="ARBA" id="ARBA00004141"/>
    </source>
</evidence>
<dbReference type="AlphaFoldDB" id="A0AA88XZQ5"/>
<evidence type="ECO:0000256" key="7">
    <source>
        <dbReference type="ARBA" id="ARBA00023224"/>
    </source>
</evidence>
<evidence type="ECO:0000256" key="6">
    <source>
        <dbReference type="ARBA" id="ARBA00023170"/>
    </source>
</evidence>
<dbReference type="Gene3D" id="1.20.1070.10">
    <property type="entry name" value="Rhodopsin 7-helix transmembrane proteins"/>
    <property type="match status" value="1"/>
</dbReference>
<evidence type="ECO:0000259" key="10">
    <source>
        <dbReference type="PROSITE" id="PS50262"/>
    </source>
</evidence>
<feature type="transmembrane region" description="Helical" evidence="9">
    <location>
        <begin position="172"/>
        <end position="200"/>
    </location>
</feature>
<dbReference type="Pfam" id="PF00001">
    <property type="entry name" value="7tm_1"/>
    <property type="match status" value="1"/>
</dbReference>
<evidence type="ECO:0000256" key="2">
    <source>
        <dbReference type="ARBA" id="ARBA00022692"/>
    </source>
</evidence>
<dbReference type="PANTHER" id="PTHR24238:SF47">
    <property type="entry name" value="ECDYSTEROIDS_DOPAMINE RECEPTOR-RELATED"/>
    <property type="match status" value="1"/>
</dbReference>
<keyword evidence="7 8" id="KW-0807">Transducer</keyword>
<evidence type="ECO:0000256" key="9">
    <source>
        <dbReference type="SAM" id="Phobius"/>
    </source>
</evidence>
<proteinExistence type="inferred from homology"/>
<feature type="transmembrane region" description="Helical" evidence="9">
    <location>
        <begin position="84"/>
        <end position="102"/>
    </location>
</feature>
<keyword evidence="4 8" id="KW-0297">G-protein coupled receptor</keyword>
<evidence type="ECO:0000313" key="11">
    <source>
        <dbReference type="EMBL" id="KAK3094918.1"/>
    </source>
</evidence>
<dbReference type="PROSITE" id="PS50262">
    <property type="entry name" value="G_PROTEIN_RECEP_F1_2"/>
    <property type="match status" value="1"/>
</dbReference>
<dbReference type="SUPFAM" id="SSF81321">
    <property type="entry name" value="Family A G protein-coupled receptor-like"/>
    <property type="match status" value="1"/>
</dbReference>
<gene>
    <name evidence="11" type="ORF">FSP39_007887</name>
</gene>
<accession>A0AA88XZQ5</accession>
<dbReference type="PRINTS" id="PR00237">
    <property type="entry name" value="GPCRRHODOPSN"/>
</dbReference>
<keyword evidence="5 9" id="KW-0472">Membrane</keyword>
<feature type="transmembrane region" description="Helical" evidence="9">
    <location>
        <begin position="13"/>
        <end position="36"/>
    </location>
</feature>
<comment type="subcellular location">
    <subcellularLocation>
        <location evidence="1">Membrane</location>
        <topology evidence="1">Multi-pass membrane protein</topology>
    </subcellularLocation>
</comment>
<dbReference type="GO" id="GO:0004930">
    <property type="term" value="F:G protein-coupled receptor activity"/>
    <property type="evidence" value="ECO:0007669"/>
    <property type="project" value="UniProtKB-KW"/>
</dbReference>
<evidence type="ECO:0000256" key="5">
    <source>
        <dbReference type="ARBA" id="ARBA00023136"/>
    </source>
</evidence>
<dbReference type="EMBL" id="VSWD01000008">
    <property type="protein sequence ID" value="KAK3094918.1"/>
    <property type="molecule type" value="Genomic_DNA"/>
</dbReference>
<sequence length="419" mass="47568">MADTDEEYFSNDVFLVIPFIILCITGSILNLHALLIYPLRFAVSNHQILIIILSSLNMTGCCLCIPLEIVLSLSYNQVCKPTRFLAHVVGIASGFMLAVIALDRHRKICKPYRSQMNKRHIRLLSGIVIILSFLLSIPAAIVYVPVKIKSPGFPRNVMMDCKRDEKFKYMNVYFGFIFLVSVTVLIVCIVCYSMIIRTIFNQKRQFKLKRQSLFRNGNGLEKSSSDAEIKHYKAERSFTGGDSSSYSESKRNNINVSLNLPSAQNNNEDIIRTDSVSQFKGNSNARKILNQVEVYDDPLSGYANKSSAASRVTFLKKRGNPMTRAMRLATMFLVASVLSILWYFPQILFAALRFAGGDVYPDVKAALGIGKKIMENMYYISYVTTPLVYCFMDDKFRIECRLAYVNIFDRLKKIKGSFC</sequence>
<comment type="caution">
    <text evidence="11">The sequence shown here is derived from an EMBL/GenBank/DDBJ whole genome shotgun (WGS) entry which is preliminary data.</text>
</comment>
<dbReference type="Proteomes" id="UP001186944">
    <property type="component" value="Unassembled WGS sequence"/>
</dbReference>
<keyword evidence="6 8" id="KW-0675">Receptor</keyword>
<keyword evidence="12" id="KW-1185">Reference proteome</keyword>
<protein>
    <recommendedName>
        <fullName evidence="10">G-protein coupled receptors family 1 profile domain-containing protein</fullName>
    </recommendedName>
</protein>
<dbReference type="PANTHER" id="PTHR24238">
    <property type="entry name" value="G-PROTEIN COUPLED RECEPTOR"/>
    <property type="match status" value="1"/>
</dbReference>
<reference evidence="11" key="1">
    <citation type="submission" date="2019-08" db="EMBL/GenBank/DDBJ databases">
        <title>The improved chromosome-level genome for the pearl oyster Pinctada fucata martensii using PacBio sequencing and Hi-C.</title>
        <authorList>
            <person name="Zheng Z."/>
        </authorList>
    </citation>
    <scope>NUCLEOTIDE SEQUENCE</scope>
    <source>
        <strain evidence="11">ZZ-2019</strain>
        <tissue evidence="11">Adductor muscle</tissue>
    </source>
</reference>